<reference evidence="3" key="1">
    <citation type="submission" date="2016-10" db="EMBL/GenBank/DDBJ databases">
        <authorList>
            <person name="Varghese N."/>
            <person name="Submissions S."/>
        </authorList>
    </citation>
    <scope>NUCLEOTIDE SEQUENCE [LARGE SCALE GENOMIC DNA]</scope>
    <source>
        <strain evidence="3">DSM 17298</strain>
    </source>
</reference>
<feature type="transmembrane region" description="Helical" evidence="1">
    <location>
        <begin position="30"/>
        <end position="49"/>
    </location>
</feature>
<evidence type="ECO:0000313" key="2">
    <source>
        <dbReference type="EMBL" id="SEF95626.1"/>
    </source>
</evidence>
<organism evidence="2 3">
    <name type="scientific">Algoriphagus boritolerans DSM 17298 = JCM 18970</name>
    <dbReference type="NCBI Taxonomy" id="1120964"/>
    <lineage>
        <taxon>Bacteria</taxon>
        <taxon>Pseudomonadati</taxon>
        <taxon>Bacteroidota</taxon>
        <taxon>Cytophagia</taxon>
        <taxon>Cytophagales</taxon>
        <taxon>Cyclobacteriaceae</taxon>
        <taxon>Algoriphagus</taxon>
    </lineage>
</organism>
<evidence type="ECO:0000256" key="1">
    <source>
        <dbReference type="SAM" id="Phobius"/>
    </source>
</evidence>
<gene>
    <name evidence="2" type="ORF">SAMN03080598_01969</name>
</gene>
<keyword evidence="1" id="KW-0472">Membrane</keyword>
<evidence type="ECO:0000313" key="3">
    <source>
        <dbReference type="Proteomes" id="UP000236736"/>
    </source>
</evidence>
<dbReference type="Proteomes" id="UP000236736">
    <property type="component" value="Unassembled WGS sequence"/>
</dbReference>
<sequence>MTKKGLIWTIVVWVILTLINYYYMNFFFLAFIWLGLTLTLLILTIIQLVKTIKERKILTKLRIAKLVTFSILFLLTLYRHKTNLAIEKVDWFILENKRNEIVEKVKNKELNPNVSWNGWVCELPFEFPIVSNGGNDIGISRNEENNGTTVTFWVFRNFFDSPSTHFVYTNDPEEIKRLDKKVAERPDDNWKIKQNWYRKYGD</sequence>
<keyword evidence="1" id="KW-1133">Transmembrane helix</keyword>
<keyword evidence="1" id="KW-0812">Transmembrane</keyword>
<protein>
    <submittedName>
        <fullName evidence="2">Uncharacterized protein</fullName>
    </submittedName>
</protein>
<proteinExistence type="predicted"/>
<keyword evidence="3" id="KW-1185">Reference proteome</keyword>
<name>A0A1H5W8P2_9BACT</name>
<dbReference type="EMBL" id="FNVR01000009">
    <property type="protein sequence ID" value="SEF95626.1"/>
    <property type="molecule type" value="Genomic_DNA"/>
</dbReference>
<accession>A0A1H5W8P2</accession>
<dbReference type="AlphaFoldDB" id="A0A1H5W8P2"/>
<dbReference type="STRING" id="1120964.GCA_001313265_06948"/>
<feature type="transmembrane region" description="Helical" evidence="1">
    <location>
        <begin position="61"/>
        <end position="78"/>
    </location>
</feature>
<feature type="transmembrane region" description="Helical" evidence="1">
    <location>
        <begin position="5"/>
        <end position="24"/>
    </location>
</feature>